<sequence>MFQKKEKNKAVSQPPETFDTLIGEGNLLEGNLTSPQSLRIDGKVIGDIKTEGTLHIGETGRVEGSVSAVNVILSGIVDGNIESLETLRITDKGKLIGNATIKTLIIDENGVFEGNSKMHQEKSQEQDSE</sequence>
<evidence type="ECO:0000256" key="1">
    <source>
        <dbReference type="ARBA" id="ARBA00044755"/>
    </source>
</evidence>
<comment type="caution">
    <text evidence="2">The sequence shown here is derived from an EMBL/GenBank/DDBJ whole genome shotgun (WGS) entry which is preliminary data.</text>
</comment>
<organism evidence="2 3">
    <name type="scientific">Isachenkonia alkalipeptolytica</name>
    <dbReference type="NCBI Taxonomy" id="2565777"/>
    <lineage>
        <taxon>Bacteria</taxon>
        <taxon>Bacillati</taxon>
        <taxon>Bacillota</taxon>
        <taxon>Clostridia</taxon>
        <taxon>Eubacteriales</taxon>
        <taxon>Clostridiaceae</taxon>
        <taxon>Isachenkonia</taxon>
    </lineage>
</organism>
<dbReference type="Proteomes" id="UP000449710">
    <property type="component" value="Unassembled WGS sequence"/>
</dbReference>
<dbReference type="PANTHER" id="PTHR35024:SF4">
    <property type="entry name" value="POLYMER-FORMING CYTOSKELETAL PROTEIN"/>
    <property type="match status" value="1"/>
</dbReference>
<proteinExistence type="inferred from homology"/>
<dbReference type="PANTHER" id="PTHR35024">
    <property type="entry name" value="HYPOTHETICAL CYTOSOLIC PROTEIN"/>
    <property type="match status" value="1"/>
</dbReference>
<reference evidence="2 3" key="1">
    <citation type="submission" date="2019-04" db="EMBL/GenBank/DDBJ databases">
        <title>Isachenkonia alkalipeptolytica gen. nov. sp. nov. a new anaerobic, alkiliphilic organothrophic bacterium capable to reduce synthesized ferrihydrite isolated from a soda lake.</title>
        <authorList>
            <person name="Toshchakov S.V."/>
            <person name="Zavarzina D.G."/>
            <person name="Zhilina T.N."/>
            <person name="Kostrikina N.A."/>
            <person name="Kublanov I.V."/>
        </authorList>
    </citation>
    <scope>NUCLEOTIDE SEQUENCE [LARGE SCALE GENOMIC DNA]</scope>
    <source>
        <strain evidence="2 3">Z-1701</strain>
    </source>
</reference>
<dbReference type="Pfam" id="PF04519">
    <property type="entry name" value="Bactofilin"/>
    <property type="match status" value="1"/>
</dbReference>
<dbReference type="EMBL" id="SUMG01000004">
    <property type="protein sequence ID" value="NBG87755.1"/>
    <property type="molecule type" value="Genomic_DNA"/>
</dbReference>
<dbReference type="RefSeq" id="WP_160719542.1">
    <property type="nucleotide sequence ID" value="NZ_SUMG01000004.1"/>
</dbReference>
<dbReference type="InterPro" id="IPR007607">
    <property type="entry name" value="BacA/B"/>
</dbReference>
<evidence type="ECO:0000313" key="3">
    <source>
        <dbReference type="Proteomes" id="UP000449710"/>
    </source>
</evidence>
<comment type="similarity">
    <text evidence="1">Belongs to the bactofilin family.</text>
</comment>
<gene>
    <name evidence="2" type="ORF">ISALK_04505</name>
</gene>
<keyword evidence="3" id="KW-1185">Reference proteome</keyword>
<accession>A0AA43XKY0</accession>
<evidence type="ECO:0000313" key="2">
    <source>
        <dbReference type="EMBL" id="NBG87755.1"/>
    </source>
</evidence>
<protein>
    <submittedName>
        <fullName evidence="2">Polymer-forming cytoskeletal protein</fullName>
    </submittedName>
</protein>
<name>A0AA43XKY0_9CLOT</name>
<dbReference type="AlphaFoldDB" id="A0AA43XKY0"/>